<evidence type="ECO:0000313" key="3">
    <source>
        <dbReference type="EMBL" id="RFO96039.1"/>
    </source>
</evidence>
<evidence type="ECO:0000259" key="2">
    <source>
        <dbReference type="PROSITE" id="PS50943"/>
    </source>
</evidence>
<dbReference type="Proteomes" id="UP000260665">
    <property type="component" value="Unassembled WGS sequence"/>
</dbReference>
<dbReference type="PROSITE" id="PS50943">
    <property type="entry name" value="HTH_CROC1"/>
    <property type="match status" value="1"/>
</dbReference>
<dbReference type="GO" id="GO:0003677">
    <property type="term" value="F:DNA binding"/>
    <property type="evidence" value="ECO:0007669"/>
    <property type="project" value="InterPro"/>
</dbReference>
<dbReference type="CDD" id="cd00093">
    <property type="entry name" value="HTH_XRE"/>
    <property type="match status" value="1"/>
</dbReference>
<evidence type="ECO:0000256" key="1">
    <source>
        <dbReference type="SAM" id="MobiDB-lite"/>
    </source>
</evidence>
<protein>
    <submittedName>
        <fullName evidence="3">Transcriptional regulator</fullName>
    </submittedName>
</protein>
<feature type="domain" description="HTH cro/C1-type" evidence="2">
    <location>
        <begin position="13"/>
        <end position="67"/>
    </location>
</feature>
<organism evidence="3 4">
    <name type="scientific">Rhodoferax lacus</name>
    <dbReference type="NCBI Taxonomy" id="2184758"/>
    <lineage>
        <taxon>Bacteria</taxon>
        <taxon>Pseudomonadati</taxon>
        <taxon>Pseudomonadota</taxon>
        <taxon>Betaproteobacteria</taxon>
        <taxon>Burkholderiales</taxon>
        <taxon>Comamonadaceae</taxon>
        <taxon>Rhodoferax</taxon>
    </lineage>
</organism>
<proteinExistence type="predicted"/>
<evidence type="ECO:0000313" key="4">
    <source>
        <dbReference type="Proteomes" id="UP000260665"/>
    </source>
</evidence>
<dbReference type="EMBL" id="QFZK01000010">
    <property type="protein sequence ID" value="RFO96039.1"/>
    <property type="molecule type" value="Genomic_DNA"/>
</dbReference>
<gene>
    <name evidence="3" type="ORF">DIC66_15065</name>
</gene>
<dbReference type="OrthoDB" id="6897133at2"/>
<dbReference type="Gene3D" id="1.10.260.40">
    <property type="entry name" value="lambda repressor-like DNA-binding domains"/>
    <property type="match status" value="1"/>
</dbReference>
<reference evidence="3 4" key="1">
    <citation type="submission" date="2018-05" db="EMBL/GenBank/DDBJ databases">
        <title>Rhodoferax soyangensis sp.nov., isolated from an oligotrophic freshwater lake.</title>
        <authorList>
            <person name="Park M."/>
        </authorList>
    </citation>
    <scope>NUCLEOTIDE SEQUENCE [LARGE SCALE GENOMIC DNA]</scope>
    <source>
        <strain evidence="3 4">IMCC26218</strain>
    </source>
</reference>
<dbReference type="Pfam" id="PF13560">
    <property type="entry name" value="HTH_31"/>
    <property type="match status" value="1"/>
</dbReference>
<dbReference type="AlphaFoldDB" id="A0A3E1R9I9"/>
<name>A0A3E1R9I9_9BURK</name>
<dbReference type="RefSeq" id="WP_117178657.1">
    <property type="nucleotide sequence ID" value="NZ_QFZK01000010.1"/>
</dbReference>
<feature type="region of interest" description="Disordered" evidence="1">
    <location>
        <begin position="77"/>
        <end position="98"/>
    </location>
</feature>
<dbReference type="SUPFAM" id="SSF47413">
    <property type="entry name" value="lambda repressor-like DNA-binding domains"/>
    <property type="match status" value="1"/>
</dbReference>
<dbReference type="InterPro" id="IPR001387">
    <property type="entry name" value="Cro/C1-type_HTH"/>
</dbReference>
<dbReference type="SMART" id="SM00530">
    <property type="entry name" value="HTH_XRE"/>
    <property type="match status" value="1"/>
</dbReference>
<comment type="caution">
    <text evidence="3">The sequence shown here is derived from an EMBL/GenBank/DDBJ whole genome shotgun (WGS) entry which is preliminary data.</text>
</comment>
<sequence length="98" mass="10611">MDKKYLAALGQQVRSHRRAAAMTQTDLASVCGINRVYVCRIERGTANPSVALVQDLAQALHIDIATLMIEVRSRSEASFPSPLKTDSPSPASPAYPKT</sequence>
<accession>A0A3E1R9I9</accession>
<keyword evidence="4" id="KW-1185">Reference proteome</keyword>
<dbReference type="InterPro" id="IPR010982">
    <property type="entry name" value="Lambda_DNA-bd_dom_sf"/>
</dbReference>